<accession>A0A9D2S5M2</accession>
<dbReference type="Proteomes" id="UP000824208">
    <property type="component" value="Unassembled WGS sequence"/>
</dbReference>
<reference evidence="1" key="1">
    <citation type="journal article" date="2021" name="PeerJ">
        <title>Extensive microbial diversity within the chicken gut microbiome revealed by metagenomics and culture.</title>
        <authorList>
            <person name="Gilroy R."/>
            <person name="Ravi A."/>
            <person name="Getino M."/>
            <person name="Pursley I."/>
            <person name="Horton D.L."/>
            <person name="Alikhan N.F."/>
            <person name="Baker D."/>
            <person name="Gharbi K."/>
            <person name="Hall N."/>
            <person name="Watson M."/>
            <person name="Adriaenssens E.M."/>
            <person name="Foster-Nyarko E."/>
            <person name="Jarju S."/>
            <person name="Secka A."/>
            <person name="Antonio M."/>
            <person name="Oren A."/>
            <person name="Chaudhuri R.R."/>
            <person name="La Ragione R."/>
            <person name="Hildebrand F."/>
            <person name="Pallen M.J."/>
        </authorList>
    </citation>
    <scope>NUCLEOTIDE SEQUENCE</scope>
    <source>
        <strain evidence="1">CHK189-11263</strain>
    </source>
</reference>
<organism evidence="1 2">
    <name type="scientific">Candidatus Flavonifractor intestinipullorum</name>
    <dbReference type="NCBI Taxonomy" id="2838587"/>
    <lineage>
        <taxon>Bacteria</taxon>
        <taxon>Bacillati</taxon>
        <taxon>Bacillota</taxon>
        <taxon>Clostridia</taxon>
        <taxon>Eubacteriales</taxon>
        <taxon>Oscillospiraceae</taxon>
        <taxon>Flavonifractor</taxon>
    </lineage>
</organism>
<comment type="caution">
    <text evidence="1">The sequence shown here is derived from an EMBL/GenBank/DDBJ whole genome shotgun (WGS) entry which is preliminary data.</text>
</comment>
<reference evidence="1" key="2">
    <citation type="submission" date="2021-04" db="EMBL/GenBank/DDBJ databases">
        <authorList>
            <person name="Gilroy R."/>
        </authorList>
    </citation>
    <scope>NUCLEOTIDE SEQUENCE</scope>
    <source>
        <strain evidence="1">CHK189-11263</strain>
    </source>
</reference>
<dbReference type="AlphaFoldDB" id="A0A9D2S5M2"/>
<evidence type="ECO:0000313" key="1">
    <source>
        <dbReference type="EMBL" id="HJB56969.1"/>
    </source>
</evidence>
<evidence type="ECO:0000313" key="2">
    <source>
        <dbReference type="Proteomes" id="UP000824208"/>
    </source>
</evidence>
<dbReference type="EMBL" id="DWYC01000051">
    <property type="protein sequence ID" value="HJB56969.1"/>
    <property type="molecule type" value="Genomic_DNA"/>
</dbReference>
<gene>
    <name evidence="1" type="ORF">H9714_05410</name>
</gene>
<sequence>MTAREEIAGLYASYFGEVERLRQNGKATDGLLGLGGGPASDGCQDRFAEQAQAAFRNLSGRGLTPEELREVLEYAYRIPLDYREDQVVYWMLLAVQGATLPLVEALAAGDAAALAEAYRRDYPRFTRLPVQKQVLTALKNRAKGR</sequence>
<protein>
    <submittedName>
        <fullName evidence="1">Uncharacterized protein</fullName>
    </submittedName>
</protein>
<proteinExistence type="predicted"/>
<name>A0A9D2S5M2_9FIRM</name>